<name>A0ABW0YM29_9BACI</name>
<dbReference type="InterPro" id="IPR005105">
    <property type="entry name" value="GlnD_Uridyltrans_N"/>
</dbReference>
<sequence>MSLQENNVYYNQIKNHPLFSGASVAEFGAFMEDCNLREYEKGDTVLFSKTPREGLLLILEGMTEVYVNTKEGHSSQEVLEVLEAGDIIGFSSLADFLGQPSEVEVNYTVEVQAVEKSVCLQIPYSVLEKRWDKEEVREYVLRQVSVRLRDIYASLAEQVQLASQWGESEAFIRRVQDIMTTPPIVVDQETEVDDIARIMVKESTSSVVVEDEDRKLVGIITEKDLVHRVVAKGMASGLRARTIMTPRPFTIQRQAYYYEAMSSFLMNRVKHLPVVDENQSVKGMLTLSDLLRQQNRGKFEILQEVEESNAETLPHVKKAIYEVLGNLIQDKIPTLQILNIITQLFDRLVRHCVVLAVESVEEKGYGKPPVAYSFYLMGSGGRGEQFMLTDQDHFLVYEDPEDHQDPDEIEMYFRMLGGEIVLWLERAGYRPCDGNMMASEHSWRGSVSKWAERLRTWGVRATNENILLGHNFLAFRYLYGEEAVDEQFTKMVLQQMEKSRIFLYRAAEQEKASPVQTLDHPIRALFRLKKESIDIKKNALFPFHHSLQILAAHHGVVGGVPTDQIKKLTRKGVFTEAFEDELLFAYEIVLKIRVEQSWNRYSRGEQSSSEIKFTHIKSRDKEELMLALKTIRSLQNQAIGAFGMM</sequence>
<dbReference type="InterPro" id="IPR014710">
    <property type="entry name" value="RmlC-like_jellyroll"/>
</dbReference>
<dbReference type="PANTHER" id="PTHR48108">
    <property type="entry name" value="CBS DOMAIN-CONTAINING PROTEIN CBSX2, CHLOROPLASTIC"/>
    <property type="match status" value="1"/>
</dbReference>
<dbReference type="InterPro" id="IPR000595">
    <property type="entry name" value="cNMP-bd_dom"/>
</dbReference>
<evidence type="ECO:0000259" key="4">
    <source>
        <dbReference type="PROSITE" id="PS50042"/>
    </source>
</evidence>
<protein>
    <submittedName>
        <fullName evidence="6">DUF294 nucleotidyltransferase-like domain-containing protein</fullName>
    </submittedName>
</protein>
<dbReference type="InterPro" id="IPR018821">
    <property type="entry name" value="DUF294_put_nucleoTrafse_sb-bd"/>
</dbReference>
<dbReference type="CDD" id="cd00038">
    <property type="entry name" value="CAP_ED"/>
    <property type="match status" value="1"/>
</dbReference>
<dbReference type="SUPFAM" id="SSF54631">
    <property type="entry name" value="CBS-domain pair"/>
    <property type="match status" value="1"/>
</dbReference>
<evidence type="ECO:0000256" key="1">
    <source>
        <dbReference type="ARBA" id="ARBA00022737"/>
    </source>
</evidence>
<dbReference type="CDD" id="cd05401">
    <property type="entry name" value="NT_GlnE_GlnD_like"/>
    <property type="match status" value="1"/>
</dbReference>
<keyword evidence="7" id="KW-1185">Reference proteome</keyword>
<evidence type="ECO:0000256" key="2">
    <source>
        <dbReference type="ARBA" id="ARBA00023159"/>
    </source>
</evidence>
<dbReference type="Gene3D" id="2.60.120.10">
    <property type="entry name" value="Jelly Rolls"/>
    <property type="match status" value="1"/>
</dbReference>
<dbReference type="Gene3D" id="3.10.580.10">
    <property type="entry name" value="CBS-domain"/>
    <property type="match status" value="1"/>
</dbReference>
<evidence type="ECO:0000256" key="3">
    <source>
        <dbReference type="PROSITE-ProRule" id="PRU00703"/>
    </source>
</evidence>
<proteinExistence type="predicted"/>
<feature type="domain" description="CBS" evidence="5">
    <location>
        <begin position="179"/>
        <end position="236"/>
    </location>
</feature>
<dbReference type="PROSITE" id="PS51371">
    <property type="entry name" value="CBS"/>
    <property type="match status" value="2"/>
</dbReference>
<reference evidence="7" key="1">
    <citation type="journal article" date="2019" name="Int. J. Syst. Evol. Microbiol.">
        <title>The Global Catalogue of Microorganisms (GCM) 10K type strain sequencing project: providing services to taxonomists for standard genome sequencing and annotation.</title>
        <authorList>
            <consortium name="The Broad Institute Genomics Platform"/>
            <consortium name="The Broad Institute Genome Sequencing Center for Infectious Disease"/>
            <person name="Wu L."/>
            <person name="Ma J."/>
        </authorList>
    </citation>
    <scope>NUCLEOTIDE SEQUENCE [LARGE SCALE GENOMIC DNA]</scope>
    <source>
        <strain evidence="7">CECT 7184</strain>
    </source>
</reference>
<dbReference type="Pfam" id="PF00571">
    <property type="entry name" value="CBS"/>
    <property type="match status" value="2"/>
</dbReference>
<dbReference type="EMBL" id="JBHSOZ010000002">
    <property type="protein sequence ID" value="MFC5711493.1"/>
    <property type="molecule type" value="Genomic_DNA"/>
</dbReference>
<gene>
    <name evidence="6" type="ORF">ACFPU1_01720</name>
</gene>
<comment type="caution">
    <text evidence="6">The sequence shown here is derived from an EMBL/GenBank/DDBJ whole genome shotgun (WGS) entry which is preliminary data.</text>
</comment>
<dbReference type="InterPro" id="IPR018490">
    <property type="entry name" value="cNMP-bd_dom_sf"/>
</dbReference>
<dbReference type="PROSITE" id="PS50042">
    <property type="entry name" value="CNMP_BINDING_3"/>
    <property type="match status" value="1"/>
</dbReference>
<accession>A0ABW0YM29</accession>
<keyword evidence="2" id="KW-0010">Activator</keyword>
<dbReference type="InterPro" id="IPR046342">
    <property type="entry name" value="CBS_dom_sf"/>
</dbReference>
<evidence type="ECO:0000313" key="6">
    <source>
        <dbReference type="EMBL" id="MFC5711493.1"/>
    </source>
</evidence>
<dbReference type="PANTHER" id="PTHR48108:SF31">
    <property type="entry name" value="CBS DOMAIN AND CYCLIC NUCLEOTIDE-REGULATED NUCLEOTIDYLTRANSFERASE"/>
    <property type="match status" value="1"/>
</dbReference>
<dbReference type="Proteomes" id="UP001596142">
    <property type="component" value="Unassembled WGS sequence"/>
</dbReference>
<dbReference type="SMART" id="SM00116">
    <property type="entry name" value="CBS"/>
    <property type="match status" value="2"/>
</dbReference>
<keyword evidence="3" id="KW-0129">CBS domain</keyword>
<evidence type="ECO:0000259" key="5">
    <source>
        <dbReference type="PROSITE" id="PS51371"/>
    </source>
</evidence>
<feature type="domain" description="Cyclic nucleotide-binding" evidence="4">
    <location>
        <begin position="18"/>
        <end position="105"/>
    </location>
</feature>
<dbReference type="InterPro" id="IPR000644">
    <property type="entry name" value="CBS_dom"/>
</dbReference>
<dbReference type="Pfam" id="PF00027">
    <property type="entry name" value="cNMP_binding"/>
    <property type="match status" value="1"/>
</dbReference>
<keyword evidence="1" id="KW-0677">Repeat</keyword>
<feature type="domain" description="CBS" evidence="5">
    <location>
        <begin position="244"/>
        <end position="301"/>
    </location>
</feature>
<dbReference type="Pfam" id="PF10335">
    <property type="entry name" value="DUF294_C"/>
    <property type="match status" value="1"/>
</dbReference>
<organism evidence="6 7">
    <name type="scientific">Thalassorhabdus alkalitolerans</name>
    <dbReference type="NCBI Taxonomy" id="2282697"/>
    <lineage>
        <taxon>Bacteria</taxon>
        <taxon>Bacillati</taxon>
        <taxon>Bacillota</taxon>
        <taxon>Bacilli</taxon>
        <taxon>Bacillales</taxon>
        <taxon>Bacillaceae</taxon>
        <taxon>Thalassorhabdus</taxon>
    </lineage>
</organism>
<dbReference type="Pfam" id="PF03445">
    <property type="entry name" value="DUF294"/>
    <property type="match status" value="1"/>
</dbReference>
<dbReference type="SUPFAM" id="SSF51206">
    <property type="entry name" value="cAMP-binding domain-like"/>
    <property type="match status" value="1"/>
</dbReference>
<dbReference type="RefSeq" id="WP_385937819.1">
    <property type="nucleotide sequence ID" value="NZ_JBHSOZ010000002.1"/>
</dbReference>
<dbReference type="InterPro" id="IPR051462">
    <property type="entry name" value="CBS_domain-containing"/>
</dbReference>
<evidence type="ECO:0000313" key="7">
    <source>
        <dbReference type="Proteomes" id="UP001596142"/>
    </source>
</evidence>